<feature type="region of interest" description="Disordered" evidence="1">
    <location>
        <begin position="647"/>
        <end position="684"/>
    </location>
</feature>
<protein>
    <recommendedName>
        <fullName evidence="2">Dilute domain-containing protein</fullName>
    </recommendedName>
</protein>
<evidence type="ECO:0000313" key="4">
    <source>
        <dbReference type="Proteomes" id="UP001212997"/>
    </source>
</evidence>
<dbReference type="SUPFAM" id="SSF48403">
    <property type="entry name" value="Ankyrin repeat"/>
    <property type="match status" value="1"/>
</dbReference>
<dbReference type="Pfam" id="PF01843">
    <property type="entry name" value="DIL"/>
    <property type="match status" value="1"/>
</dbReference>
<dbReference type="EMBL" id="JANAWD010000359">
    <property type="protein sequence ID" value="KAJ3480717.1"/>
    <property type="molecule type" value="Genomic_DNA"/>
</dbReference>
<dbReference type="InterPro" id="IPR052072">
    <property type="entry name" value="Vascular_dev_regulator"/>
</dbReference>
<keyword evidence="4" id="KW-1185">Reference proteome</keyword>
<dbReference type="AlphaFoldDB" id="A0AAD5UXV5"/>
<dbReference type="PROSITE" id="PS51126">
    <property type="entry name" value="DILUTE"/>
    <property type="match status" value="1"/>
</dbReference>
<dbReference type="CDD" id="cd15473">
    <property type="entry name" value="Myo5p-like_CBD_DIL_ANK"/>
    <property type="match status" value="1"/>
</dbReference>
<evidence type="ECO:0000256" key="1">
    <source>
        <dbReference type="SAM" id="MobiDB-lite"/>
    </source>
</evidence>
<dbReference type="PANTHER" id="PTHR16027">
    <property type="entry name" value="DILUTE DOMAIN-CONTAINING PROTEIN YPR089W"/>
    <property type="match status" value="1"/>
</dbReference>
<dbReference type="InterPro" id="IPR036770">
    <property type="entry name" value="Ankyrin_rpt-contain_sf"/>
</dbReference>
<organism evidence="3 4">
    <name type="scientific">Meripilus lineatus</name>
    <dbReference type="NCBI Taxonomy" id="2056292"/>
    <lineage>
        <taxon>Eukaryota</taxon>
        <taxon>Fungi</taxon>
        <taxon>Dikarya</taxon>
        <taxon>Basidiomycota</taxon>
        <taxon>Agaricomycotina</taxon>
        <taxon>Agaricomycetes</taxon>
        <taxon>Polyporales</taxon>
        <taxon>Meripilaceae</taxon>
        <taxon>Meripilus</taxon>
    </lineage>
</organism>
<feature type="compositionally biased region" description="Basic and acidic residues" evidence="1">
    <location>
        <begin position="647"/>
        <end position="658"/>
    </location>
</feature>
<feature type="region of interest" description="Disordered" evidence="1">
    <location>
        <begin position="452"/>
        <end position="484"/>
    </location>
</feature>
<sequence length="878" mass="97649">MASTSSLPSADLAVEPDLQPIYPTPAQISHLLSPNVGLSPLQREELVSHCLTRACVFGDFSLLSYLLSDSQAQVYLDLGRQDDDGLGLVSVTILGFGSESDRDVEREECVRLLISEGADVNLPDYGMSSGHFHQKHWLHESSTSAGWISLHHAALVAPPTLVSHLLTHGCSPFTATRRQLTALDIVTASTTLPGREDVALLLEEAMREQGWTGGRMEESRRSAEKRLHRLGKRKDMQSDVGRILGIDPRWWGDVDSSDLSDNEEDEGLGDATLLSPPPDYTTMLVYSLNALPEIFQTLITDFRPVLGNAEPANSLYMLARFACLNCDHNWVEDLVIGATDTIEETFFSRSDDLTCLVFWLHNLTVWLHLMRCDSSIKEPLESLDSFSLIEEVLNSVFVFIIRFAERKIDELLDAALLDFSPLSTEFESVQFESEWSFLRSFGSKKKMANTNGIASPSPITKNGHPPTPSPSSRPPSPSPSGVLAASKQGSFASLRQSFARTRASSAAAPLQSLFNDGSPSISPKDITSFMTALHTFLTLSDINPAIITQFWSQVMYWTAWAHFASVRDLLNWLQCLSSITEFPNLIATIQTMRNLNPLQMRRAVRDYKYEVNEGRMTEECTQYLAQLQKDWERHRVKLGVEALRKEMGEREREREREGTISPTPNSLSSESRAPTPPPEASAAQRSIDMLFDRSSEKSVWEAARSPEVLGELLDSRFMLPLLLPSDPRFLGALPIKRHTIQSEKRSSTPLPPGSKRTSQTSFGSRGAMGWILQPRKLREVGIATLKGVDGASSAARWYRAPILDEEEEEEKPPPPYSSHDPNAPLELKPSAVPQHITPLTRKPSTRSRGRPSLGDDMDDEPPPSGRDESDVLWSIYKG</sequence>
<feature type="compositionally biased region" description="Pro residues" evidence="1">
    <location>
        <begin position="465"/>
        <end position="478"/>
    </location>
</feature>
<gene>
    <name evidence="3" type="ORF">NLI96_g8155</name>
</gene>
<dbReference type="Gene3D" id="1.25.40.20">
    <property type="entry name" value="Ankyrin repeat-containing domain"/>
    <property type="match status" value="1"/>
</dbReference>
<accession>A0AAD5UXV5</accession>
<reference evidence="3" key="1">
    <citation type="submission" date="2022-07" db="EMBL/GenBank/DDBJ databases">
        <title>Genome Sequence of Physisporinus lineatus.</title>
        <authorList>
            <person name="Buettner E."/>
        </authorList>
    </citation>
    <scope>NUCLEOTIDE SEQUENCE</scope>
    <source>
        <strain evidence="3">VT162</strain>
    </source>
</reference>
<feature type="compositionally biased region" description="Polar residues" evidence="1">
    <location>
        <begin position="660"/>
        <end position="672"/>
    </location>
</feature>
<dbReference type="InterPro" id="IPR037986">
    <property type="entry name" value="Myo5p-like_CBD_DIL"/>
</dbReference>
<dbReference type="Proteomes" id="UP001212997">
    <property type="component" value="Unassembled WGS sequence"/>
</dbReference>
<proteinExistence type="predicted"/>
<evidence type="ECO:0000313" key="3">
    <source>
        <dbReference type="EMBL" id="KAJ3480717.1"/>
    </source>
</evidence>
<comment type="caution">
    <text evidence="3">The sequence shown here is derived from an EMBL/GenBank/DDBJ whole genome shotgun (WGS) entry which is preliminary data.</text>
</comment>
<dbReference type="GO" id="GO:0051020">
    <property type="term" value="F:GTPase binding"/>
    <property type="evidence" value="ECO:0007669"/>
    <property type="project" value="TreeGrafter"/>
</dbReference>
<feature type="region of interest" description="Disordered" evidence="1">
    <location>
        <begin position="804"/>
        <end position="878"/>
    </location>
</feature>
<dbReference type="PANTHER" id="PTHR16027:SF6">
    <property type="entry name" value="DILUTE DOMAIN-CONTAINING PROTEIN"/>
    <property type="match status" value="1"/>
</dbReference>
<dbReference type="InterPro" id="IPR002710">
    <property type="entry name" value="Dilute_dom"/>
</dbReference>
<feature type="region of interest" description="Disordered" evidence="1">
    <location>
        <begin position="740"/>
        <end position="767"/>
    </location>
</feature>
<evidence type="ECO:0000259" key="2">
    <source>
        <dbReference type="PROSITE" id="PS51126"/>
    </source>
</evidence>
<name>A0AAD5UXV5_9APHY</name>
<feature type="domain" description="Dilute" evidence="2">
    <location>
        <begin position="336"/>
        <end position="630"/>
    </location>
</feature>